<feature type="domain" description="PKD" evidence="2">
    <location>
        <begin position="579"/>
        <end position="641"/>
    </location>
</feature>
<gene>
    <name evidence="3" type="ORF">MNB_SV-12-1932</name>
</gene>
<dbReference type="GO" id="GO:0008843">
    <property type="term" value="F:endochitinase activity"/>
    <property type="evidence" value="ECO:0007669"/>
    <property type="project" value="UniProtKB-EC"/>
</dbReference>
<organism evidence="3">
    <name type="scientific">hydrothermal vent metagenome</name>
    <dbReference type="NCBI Taxonomy" id="652676"/>
    <lineage>
        <taxon>unclassified sequences</taxon>
        <taxon>metagenomes</taxon>
        <taxon>ecological metagenomes</taxon>
    </lineage>
</organism>
<evidence type="ECO:0000259" key="2">
    <source>
        <dbReference type="PROSITE" id="PS50093"/>
    </source>
</evidence>
<dbReference type="EMBL" id="FPHE01000151">
    <property type="protein sequence ID" value="SFV66278.1"/>
    <property type="molecule type" value="Genomic_DNA"/>
</dbReference>
<evidence type="ECO:0000256" key="1">
    <source>
        <dbReference type="SAM" id="MobiDB-lite"/>
    </source>
</evidence>
<feature type="compositionally biased region" description="Low complexity" evidence="1">
    <location>
        <begin position="272"/>
        <end position="291"/>
    </location>
</feature>
<dbReference type="Pfam" id="PF03382">
    <property type="entry name" value="DUF285"/>
    <property type="match status" value="2"/>
</dbReference>
<dbReference type="InterPro" id="IPR011889">
    <property type="entry name" value="Liste_lipo_26"/>
</dbReference>
<dbReference type="CDD" id="cd00146">
    <property type="entry name" value="PKD"/>
    <property type="match status" value="1"/>
</dbReference>
<accession>A0A1W1CK80</accession>
<protein>
    <submittedName>
        <fullName evidence="3">Chitinase</fullName>
        <ecNumber evidence="3">3.2.1.14</ecNumber>
    </submittedName>
</protein>
<dbReference type="AlphaFoldDB" id="A0A1W1CK80"/>
<keyword evidence="3" id="KW-0378">Hydrolase</keyword>
<sequence length="869" mass="95285">MKKFTLIISTILMLNFVACSGSSSKEAKELLQRILTLVGIPQSIVVNICQDDNDNGVCEDIELQSKLTINKGDTLQDIIQKVKFESDGSYILRNFDPTKKILLEIVDNETLNNSGQKVTLSYNPIIDVKEQELSILQSLVDNGLLTEDEIKKVRTSSVRASIDAILLENLFENQKILETNNMISNEARDRNLEYIAEGLRDIDIAGDLVQRLESCGDDTKCQRDILTDTNEQTQISQKEAKIIAETNSIEGTGDESTLLTHESNTIPPTEDNNTTNQENNNTTKQESNNTSPESTPTQKTKKNVADGYIIKLSSPATASCQNGSSTFRSSQTVGAKGEIVFDGVTLGGDCIITIPSGATIDSNNNGSFDGDDKLLLFDMRGMANASYITPLTTLLLEKKENGEDVSAFEAMVKDFDPVVAVTDVTTKSGIEKTKIQKLIVLMEILKTAMKEHADISNINISDIVTTDSNETISSLDINQLVAGLSISVRSRALSKANIMKDLVALLDNLDSSKISLNTFLISISDGEKSIREAINEALKVFVPANSNLFKFIAKSGLGTTLSSQLNSINSMILSLTNRPFITVWKTDNNGTSADNQIAIPTYHGESYNYKIDWGDSNIDTNVTGDINHTYASAGTYTIKISGEFPRFYAYGNSSSDSNITSDAKKLISIKQWGDIEWKSMNRAFIGCSNLEGNETIDTPNLSNVTDMSFMFAISTFNQDIGSWDVSNVTNMSYMFYGASAFNQDISSLDSNVTDMRGMFCFASAFNQDIGSWDVSNVTDMNSMFGEAHAFNQDIGSWDVSNVTDMSYMFYGVTLSTTNYDNLLSGWSTQTLKNNVTFSGGNSKYSTTGESARNNIINNYGWNITDGGLE</sequence>
<keyword evidence="3" id="KW-0326">Glycosidase</keyword>
<dbReference type="EC" id="3.2.1.14" evidence="3"/>
<dbReference type="InterPro" id="IPR000601">
    <property type="entry name" value="PKD_dom"/>
</dbReference>
<dbReference type="PROSITE" id="PS50093">
    <property type="entry name" value="PKD"/>
    <property type="match status" value="1"/>
</dbReference>
<evidence type="ECO:0000313" key="3">
    <source>
        <dbReference type="EMBL" id="SFV66278.1"/>
    </source>
</evidence>
<feature type="compositionally biased region" description="Polar residues" evidence="1">
    <location>
        <begin position="245"/>
        <end position="271"/>
    </location>
</feature>
<proteinExistence type="predicted"/>
<feature type="region of interest" description="Disordered" evidence="1">
    <location>
        <begin position="244"/>
        <end position="302"/>
    </location>
</feature>
<name>A0A1W1CK80_9ZZZZ</name>
<dbReference type="InterPro" id="IPR005046">
    <property type="entry name" value="DUF285"/>
</dbReference>
<dbReference type="NCBIfam" id="TIGR02167">
    <property type="entry name" value="Liste_lipo_26"/>
    <property type="match status" value="3"/>
</dbReference>
<reference evidence="3" key="1">
    <citation type="submission" date="2016-10" db="EMBL/GenBank/DDBJ databases">
        <authorList>
            <person name="de Groot N.N."/>
        </authorList>
    </citation>
    <scope>NUCLEOTIDE SEQUENCE</scope>
</reference>